<feature type="binding site" evidence="8">
    <location>
        <position position="173"/>
    </location>
    <ligand>
        <name>substrate</name>
    </ligand>
</feature>
<dbReference type="Gene3D" id="3.40.1160.10">
    <property type="entry name" value="Acetylglutamate kinase-like"/>
    <property type="match status" value="2"/>
</dbReference>
<name>A0ABS0J073_9BACT</name>
<keyword evidence="5 8" id="KW-0547">Nucleotide-binding</keyword>
<dbReference type="SUPFAM" id="SSF88697">
    <property type="entry name" value="PUA domain-like"/>
    <property type="match status" value="1"/>
</dbReference>
<dbReference type="EC" id="2.7.2.11" evidence="8"/>
<keyword evidence="11" id="KW-1185">Reference proteome</keyword>
<evidence type="ECO:0000256" key="7">
    <source>
        <dbReference type="ARBA" id="ARBA00022840"/>
    </source>
</evidence>
<dbReference type="InterPro" id="IPR001048">
    <property type="entry name" value="Asp/Glu/Uridylate_kinase"/>
</dbReference>
<dbReference type="InterPro" id="IPR019797">
    <property type="entry name" value="Glutamate_5-kinase_CS"/>
</dbReference>
<dbReference type="Pfam" id="PF01472">
    <property type="entry name" value="PUA"/>
    <property type="match status" value="1"/>
</dbReference>
<evidence type="ECO:0000259" key="9">
    <source>
        <dbReference type="SMART" id="SM00359"/>
    </source>
</evidence>
<dbReference type="PRINTS" id="PR00474">
    <property type="entry name" value="GLU5KINASE"/>
</dbReference>
<dbReference type="Pfam" id="PF00696">
    <property type="entry name" value="AA_kinase"/>
    <property type="match status" value="1"/>
</dbReference>
<feature type="binding site" evidence="8">
    <location>
        <begin position="235"/>
        <end position="241"/>
    </location>
    <ligand>
        <name>ATP</name>
        <dbReference type="ChEBI" id="CHEBI:30616"/>
    </ligand>
</feature>
<dbReference type="PANTHER" id="PTHR43654">
    <property type="entry name" value="GLUTAMATE 5-KINASE"/>
    <property type="match status" value="1"/>
</dbReference>
<dbReference type="InterPro" id="IPR001057">
    <property type="entry name" value="Glu/AcGlu_kinase"/>
</dbReference>
<dbReference type="InterPro" id="IPR036393">
    <property type="entry name" value="AceGlu_kinase-like_sf"/>
</dbReference>
<dbReference type="SMART" id="SM00359">
    <property type="entry name" value="PUA"/>
    <property type="match status" value="1"/>
</dbReference>
<comment type="caution">
    <text evidence="8">Lacks conserved residue(s) required for the propagation of feature annotation.</text>
</comment>
<keyword evidence="3 8" id="KW-0641">Proline biosynthesis</keyword>
<dbReference type="PROSITE" id="PS00902">
    <property type="entry name" value="GLUTAMATE_5_KINASE"/>
    <property type="match status" value="1"/>
</dbReference>
<dbReference type="InterPro" id="IPR002478">
    <property type="entry name" value="PUA"/>
</dbReference>
<comment type="similarity">
    <text evidence="8">Belongs to the glutamate 5-kinase family.</text>
</comment>
<dbReference type="PANTHER" id="PTHR43654:SF1">
    <property type="entry name" value="ISOPENTENYL PHOSPHATE KINASE"/>
    <property type="match status" value="1"/>
</dbReference>
<dbReference type="InterPro" id="IPR005715">
    <property type="entry name" value="Glu_5kinase/COase_Synthase"/>
</dbReference>
<dbReference type="HAMAP" id="MF_00456">
    <property type="entry name" value="ProB"/>
    <property type="match status" value="1"/>
</dbReference>
<proteinExistence type="inferred from homology"/>
<organism evidence="10 11">
    <name type="scientific">Nitratidesulfovibrio oxamicus</name>
    <dbReference type="NCBI Taxonomy" id="32016"/>
    <lineage>
        <taxon>Bacteria</taxon>
        <taxon>Pseudomonadati</taxon>
        <taxon>Thermodesulfobacteriota</taxon>
        <taxon>Desulfovibrionia</taxon>
        <taxon>Desulfovibrionales</taxon>
        <taxon>Desulfovibrionaceae</taxon>
        <taxon>Nitratidesulfovibrio</taxon>
    </lineage>
</organism>
<evidence type="ECO:0000256" key="1">
    <source>
        <dbReference type="ARBA" id="ARBA00022490"/>
    </source>
</evidence>
<evidence type="ECO:0000256" key="6">
    <source>
        <dbReference type="ARBA" id="ARBA00022777"/>
    </source>
</evidence>
<evidence type="ECO:0000313" key="10">
    <source>
        <dbReference type="EMBL" id="MBG3875829.1"/>
    </source>
</evidence>
<keyword evidence="4 8" id="KW-0808">Transferase</keyword>
<evidence type="ECO:0000256" key="2">
    <source>
        <dbReference type="ARBA" id="ARBA00022605"/>
    </source>
</evidence>
<comment type="catalytic activity">
    <reaction evidence="8">
        <text>L-glutamate + ATP = L-glutamyl 5-phosphate + ADP</text>
        <dbReference type="Rhea" id="RHEA:14877"/>
        <dbReference type="ChEBI" id="CHEBI:29985"/>
        <dbReference type="ChEBI" id="CHEBI:30616"/>
        <dbReference type="ChEBI" id="CHEBI:58274"/>
        <dbReference type="ChEBI" id="CHEBI:456216"/>
        <dbReference type="EC" id="2.7.2.11"/>
    </reaction>
</comment>
<accession>A0ABS0J073</accession>
<feature type="domain" description="PUA" evidence="9">
    <location>
        <begin position="301"/>
        <end position="384"/>
    </location>
</feature>
<dbReference type="InterPro" id="IPR015947">
    <property type="entry name" value="PUA-like_sf"/>
</dbReference>
<gene>
    <name evidence="8 10" type="primary">proB</name>
    <name evidence="10" type="ORF">FVW20_02005</name>
</gene>
<dbReference type="PIRSF" id="PIRSF000729">
    <property type="entry name" value="GK"/>
    <property type="match status" value="1"/>
</dbReference>
<keyword evidence="2 8" id="KW-0028">Amino-acid biosynthesis</keyword>
<feature type="binding site" evidence="8">
    <location>
        <position position="35"/>
    </location>
    <ligand>
        <name>ATP</name>
        <dbReference type="ChEBI" id="CHEBI:30616"/>
    </ligand>
</feature>
<dbReference type="InterPro" id="IPR036974">
    <property type="entry name" value="PUA_sf"/>
</dbReference>
<dbReference type="CDD" id="cd04242">
    <property type="entry name" value="AAK_G5K_ProB"/>
    <property type="match status" value="1"/>
</dbReference>
<dbReference type="EMBL" id="VRYY01000041">
    <property type="protein sequence ID" value="MBG3875829.1"/>
    <property type="molecule type" value="Genomic_DNA"/>
</dbReference>
<dbReference type="CDD" id="cd21157">
    <property type="entry name" value="PUA_G5K"/>
    <property type="match status" value="1"/>
</dbReference>
<sequence length="395" mass="41758">MSGRNEARRDQADTAGDWQAERRRALTDARCVVVKVGSAVLTNGEGLDLAMVESLAGQLSAVQEGGRRVVLVSSGAVAAGRGVLRSCCEIAGMPHRQAASAIGQSRLMHHYDEAFARRGRISAQVLLTRDDLKSRNRFLNARNTFAALLDWGAIPVVNENDTVAVHDLKFGDNDCLASLLLNIVEADLFVNMTSAGGVFAENPQDNPDACVMDCIDDVHGLDLDGLCGGKTSVGTGGMYSKLLSARRAAQIGVPTLIVPGREPDVLARVFAGEAIGTWVRADARTVSRRKYWLAYQSDPAGTVTVDEGAARALLQGGKSLLPGGVCAVEGGFGSGALVRVAAQDGTVIGVGLSNYAAAELRRIMGHKRHEVAAILGDAHYPEVIHRDNLLLDAVV</sequence>
<feature type="binding site" evidence="8">
    <location>
        <position position="74"/>
    </location>
    <ligand>
        <name>substrate</name>
    </ligand>
</feature>
<dbReference type="InterPro" id="IPR041739">
    <property type="entry name" value="G5K_ProB"/>
</dbReference>
<reference evidence="10 11" key="1">
    <citation type="submission" date="2019-08" db="EMBL/GenBank/DDBJ databases">
        <authorList>
            <person name="Luo N."/>
        </authorList>
    </citation>
    <scope>NUCLEOTIDE SEQUENCE [LARGE SCALE GENOMIC DNA]</scope>
    <source>
        <strain evidence="10 11">NCIMB 9442</strain>
    </source>
</reference>
<dbReference type="RefSeq" id="WP_196608076.1">
    <property type="nucleotide sequence ID" value="NZ_VRYY01000041.1"/>
</dbReference>
<keyword evidence="1 8" id="KW-0963">Cytoplasm</keyword>
<comment type="caution">
    <text evidence="10">The sequence shown here is derived from an EMBL/GenBank/DDBJ whole genome shotgun (WGS) entry which is preliminary data.</text>
</comment>
<evidence type="ECO:0000256" key="4">
    <source>
        <dbReference type="ARBA" id="ARBA00022679"/>
    </source>
</evidence>
<feature type="binding site" evidence="8">
    <location>
        <position position="161"/>
    </location>
    <ligand>
        <name>substrate</name>
    </ligand>
</feature>
<dbReference type="SUPFAM" id="SSF53633">
    <property type="entry name" value="Carbamate kinase-like"/>
    <property type="match status" value="1"/>
</dbReference>
<dbReference type="PROSITE" id="PS50890">
    <property type="entry name" value="PUA"/>
    <property type="match status" value="1"/>
</dbReference>
<protein>
    <recommendedName>
        <fullName evidence="8">Glutamate 5-kinase</fullName>
        <ecNumber evidence="8">2.7.2.11</ecNumber>
    </recommendedName>
    <alternativeName>
        <fullName evidence="8">Gamma-glutamyl kinase</fullName>
        <shortName evidence="8">GK</shortName>
    </alternativeName>
</protein>
<dbReference type="Gene3D" id="2.30.130.10">
    <property type="entry name" value="PUA domain"/>
    <property type="match status" value="1"/>
</dbReference>
<dbReference type="NCBIfam" id="TIGR01027">
    <property type="entry name" value="proB"/>
    <property type="match status" value="1"/>
</dbReference>
<comment type="function">
    <text evidence="8">Catalyzes the transfer of a phosphate group to glutamate to form L-glutamate 5-phosphate.</text>
</comment>
<evidence type="ECO:0000256" key="5">
    <source>
        <dbReference type="ARBA" id="ARBA00022741"/>
    </source>
</evidence>
<dbReference type="InterPro" id="IPR011529">
    <property type="entry name" value="Glu_5kinase"/>
</dbReference>
<comment type="pathway">
    <text evidence="8">Amino-acid biosynthesis; L-proline biosynthesis; L-glutamate 5-semialdehyde from L-glutamate: step 1/2.</text>
</comment>
<evidence type="ECO:0000256" key="3">
    <source>
        <dbReference type="ARBA" id="ARBA00022650"/>
    </source>
</evidence>
<evidence type="ECO:0000313" key="11">
    <source>
        <dbReference type="Proteomes" id="UP001194469"/>
    </source>
</evidence>
<evidence type="ECO:0000256" key="8">
    <source>
        <dbReference type="HAMAP-Rule" id="MF_00456"/>
    </source>
</evidence>
<keyword evidence="7 8" id="KW-0067">ATP-binding</keyword>
<dbReference type="GO" id="GO:0004349">
    <property type="term" value="F:glutamate 5-kinase activity"/>
    <property type="evidence" value="ECO:0007669"/>
    <property type="project" value="UniProtKB-EC"/>
</dbReference>
<comment type="subcellular location">
    <subcellularLocation>
        <location evidence="8">Cytoplasm</location>
    </subcellularLocation>
</comment>
<dbReference type="Proteomes" id="UP001194469">
    <property type="component" value="Unassembled WGS sequence"/>
</dbReference>
<keyword evidence="6 8" id="KW-0418">Kinase</keyword>